<evidence type="ECO:0008006" key="3">
    <source>
        <dbReference type="Google" id="ProtNLM"/>
    </source>
</evidence>
<dbReference type="InterPro" id="IPR029060">
    <property type="entry name" value="PIN-like_dom_sf"/>
</dbReference>
<dbReference type="SUPFAM" id="SSF88723">
    <property type="entry name" value="PIN domain-like"/>
    <property type="match status" value="1"/>
</dbReference>
<dbReference type="RefSeq" id="WP_012407218.1">
    <property type="nucleotide sequence ID" value="NC_010628.1"/>
</dbReference>
<evidence type="ECO:0000313" key="2">
    <source>
        <dbReference type="Proteomes" id="UP000001191"/>
    </source>
</evidence>
<dbReference type="AlphaFoldDB" id="B2J6Y4"/>
<dbReference type="EnsemblBacteria" id="ACC79192">
    <property type="protein sequence ID" value="ACC79192"/>
    <property type="gene ID" value="Npun_F0412"/>
</dbReference>
<dbReference type="KEGG" id="npu:Npun_F0412"/>
<reference evidence="1 2" key="2">
    <citation type="journal article" date="2013" name="Plant Physiol.">
        <title>A Nostoc punctiforme Sugar Transporter Necessary to Establish a Cyanobacterium-Plant Symbiosis.</title>
        <authorList>
            <person name="Ekman M."/>
            <person name="Picossi S."/>
            <person name="Campbell E.L."/>
            <person name="Meeks J.C."/>
            <person name="Flores E."/>
        </authorList>
    </citation>
    <scope>NUCLEOTIDE SEQUENCE [LARGE SCALE GENOMIC DNA]</scope>
    <source>
        <strain evidence="2">ATCC 29133 / PCC 73102</strain>
    </source>
</reference>
<proteinExistence type="predicted"/>
<dbReference type="OrthoDB" id="574223at2"/>
<dbReference type="Gene3D" id="3.40.50.1010">
    <property type="entry name" value="5'-nuclease"/>
    <property type="match status" value="1"/>
</dbReference>
<dbReference type="EMBL" id="CP001037">
    <property type="protein sequence ID" value="ACC79192.1"/>
    <property type="molecule type" value="Genomic_DNA"/>
</dbReference>
<keyword evidence="2" id="KW-1185">Reference proteome</keyword>
<name>B2J6Y4_NOSP7</name>
<reference evidence="2" key="1">
    <citation type="submission" date="2008-04" db="EMBL/GenBank/DDBJ databases">
        <title>Complete sequence of chromosome of Nostoc punctiforme ATCC 29133.</title>
        <authorList>
            <consortium name="US DOE Joint Genome Institute"/>
            <person name="Copeland A."/>
            <person name="Lucas S."/>
            <person name="Lapidus A."/>
            <person name="Glavina del Rio T."/>
            <person name="Dalin E."/>
            <person name="Tice H."/>
            <person name="Pitluck S."/>
            <person name="Chain P."/>
            <person name="Malfatti S."/>
            <person name="Shin M."/>
            <person name="Vergez L."/>
            <person name="Schmutz J."/>
            <person name="Larimer F."/>
            <person name="Land M."/>
            <person name="Hauser L."/>
            <person name="Kyrpides N."/>
            <person name="Kim E."/>
            <person name="Meeks J.C."/>
            <person name="Elhai J."/>
            <person name="Campbell E.L."/>
            <person name="Thiel T."/>
            <person name="Longmire J."/>
            <person name="Potts M."/>
            <person name="Atlas R."/>
        </authorList>
    </citation>
    <scope>NUCLEOTIDE SEQUENCE [LARGE SCALE GENOMIC DNA]</scope>
    <source>
        <strain evidence="2">ATCC 29133 / PCC 73102</strain>
    </source>
</reference>
<dbReference type="Proteomes" id="UP000001191">
    <property type="component" value="Chromosome"/>
</dbReference>
<accession>B2J6Y4</accession>
<organism evidence="1 2">
    <name type="scientific">Nostoc punctiforme (strain ATCC 29133 / PCC 73102)</name>
    <dbReference type="NCBI Taxonomy" id="63737"/>
    <lineage>
        <taxon>Bacteria</taxon>
        <taxon>Bacillati</taxon>
        <taxon>Cyanobacteriota</taxon>
        <taxon>Cyanophyceae</taxon>
        <taxon>Nostocales</taxon>
        <taxon>Nostocaceae</taxon>
        <taxon>Nostoc</taxon>
    </lineage>
</organism>
<evidence type="ECO:0000313" key="1">
    <source>
        <dbReference type="EMBL" id="ACC79192.1"/>
    </source>
</evidence>
<sequence length="52" mass="5786">MSTTGYAYVVQLAVQNRGLFSAIALSRKLVLLTRNHRDLGKVPGLLIEDWTV</sequence>
<gene>
    <name evidence="1" type="ordered locus">Npun_F0412</name>
</gene>
<dbReference type="HOGENOM" id="CLU_3082411_0_0_3"/>
<protein>
    <recommendedName>
        <fullName evidence="3">Type II toxin-antitoxin system VapC family toxin</fullName>
    </recommendedName>
</protein>